<keyword evidence="2" id="KW-1185">Reference proteome</keyword>
<dbReference type="EMBL" id="BMIG01000003">
    <property type="protein sequence ID" value="GGA91913.1"/>
    <property type="molecule type" value="Genomic_DNA"/>
</dbReference>
<dbReference type="Pfam" id="PF05845">
    <property type="entry name" value="PhnH"/>
    <property type="match status" value="1"/>
</dbReference>
<evidence type="ECO:0000313" key="1">
    <source>
        <dbReference type="EMBL" id="GGA91913.1"/>
    </source>
</evidence>
<protein>
    <submittedName>
        <fullName evidence="1">Carbon-phosphorus lyase subunit PhnH</fullName>
    </submittedName>
</protein>
<evidence type="ECO:0000313" key="2">
    <source>
        <dbReference type="Proteomes" id="UP000620596"/>
    </source>
</evidence>
<comment type="caution">
    <text evidence="1">The sequence shown here is derived from an EMBL/GenBank/DDBJ whole genome shotgun (WGS) entry which is preliminary data.</text>
</comment>
<dbReference type="SUPFAM" id="SSF159709">
    <property type="entry name" value="PhnH-like"/>
    <property type="match status" value="1"/>
</dbReference>
<organism evidence="1 2">
    <name type="scientific">Polaromonas eurypsychrophila</name>
    <dbReference type="NCBI Taxonomy" id="1614635"/>
    <lineage>
        <taxon>Bacteria</taxon>
        <taxon>Pseudomonadati</taxon>
        <taxon>Pseudomonadota</taxon>
        <taxon>Betaproteobacteria</taxon>
        <taxon>Burkholderiales</taxon>
        <taxon>Comamonadaceae</taxon>
        <taxon>Polaromonas</taxon>
    </lineage>
</organism>
<gene>
    <name evidence="1" type="primary">phnH</name>
    <name evidence="1" type="ORF">GCM10011496_11090</name>
</gene>
<keyword evidence="1" id="KW-0456">Lyase</keyword>
<reference evidence="1" key="1">
    <citation type="journal article" date="2014" name="Int. J. Syst. Evol. Microbiol.">
        <title>Complete genome sequence of Corynebacterium casei LMG S-19264T (=DSM 44701T), isolated from a smear-ripened cheese.</title>
        <authorList>
            <consortium name="US DOE Joint Genome Institute (JGI-PGF)"/>
            <person name="Walter F."/>
            <person name="Albersmeier A."/>
            <person name="Kalinowski J."/>
            <person name="Ruckert C."/>
        </authorList>
    </citation>
    <scope>NUCLEOTIDE SEQUENCE</scope>
    <source>
        <strain evidence="1">CGMCC 1.15322</strain>
    </source>
</reference>
<dbReference type="InterPro" id="IPR008772">
    <property type="entry name" value="Phosphonate_metab_PhnH"/>
</dbReference>
<dbReference type="Proteomes" id="UP000620596">
    <property type="component" value="Unassembled WGS sequence"/>
</dbReference>
<dbReference type="NCBIfam" id="TIGR03292">
    <property type="entry name" value="PhnH_redo"/>
    <property type="match status" value="1"/>
</dbReference>
<dbReference type="Gene3D" id="3.40.50.11310">
    <property type="entry name" value="Bacterial phosphonate metabolism protein PhnH"/>
    <property type="match status" value="1"/>
</dbReference>
<dbReference type="RefSeq" id="WP_188707353.1">
    <property type="nucleotide sequence ID" value="NZ_BMIG01000003.1"/>
</dbReference>
<dbReference type="InterPro" id="IPR038058">
    <property type="entry name" value="PhnH-like_sp"/>
</dbReference>
<dbReference type="AlphaFoldDB" id="A0A916WF53"/>
<proteinExistence type="predicted"/>
<dbReference type="GO" id="GO:0019634">
    <property type="term" value="P:organic phosphonate metabolic process"/>
    <property type="evidence" value="ECO:0007669"/>
    <property type="project" value="InterPro"/>
</dbReference>
<name>A0A916WF53_9BURK</name>
<sequence length="199" mass="21317">MNQQQPLSSGFVDPVHEAQAAFRGVLEALSRPGQPRVIGRPVPGLGLGPAMAHLLLALSDDDTPVWWQQPESAADWLRFHSGATLADSPEQATFAVIADAAAMPPLYAFSAGSVEFPEQAATLLIEVASMSDGPAVEWHGPGIREMQTVRLAGLPESFWTQWQANHAAFPQGVDIVFTCADTALGLPRTTRVRRLEGIA</sequence>
<dbReference type="GO" id="GO:0016829">
    <property type="term" value="F:lyase activity"/>
    <property type="evidence" value="ECO:0007669"/>
    <property type="project" value="UniProtKB-KW"/>
</dbReference>
<reference evidence="1" key="2">
    <citation type="submission" date="2020-09" db="EMBL/GenBank/DDBJ databases">
        <authorList>
            <person name="Sun Q."/>
            <person name="Zhou Y."/>
        </authorList>
    </citation>
    <scope>NUCLEOTIDE SEQUENCE</scope>
    <source>
        <strain evidence="1">CGMCC 1.15322</strain>
    </source>
</reference>
<accession>A0A916WF53</accession>
<dbReference type="PIRSF" id="PIRSF020680">
    <property type="entry name" value="PhnH"/>
    <property type="match status" value="1"/>
</dbReference>